<feature type="region of interest" description="Disordered" evidence="1">
    <location>
        <begin position="694"/>
        <end position="718"/>
    </location>
</feature>
<reference evidence="2" key="2">
    <citation type="submission" date="2023-06" db="EMBL/GenBank/DDBJ databases">
        <authorList>
            <person name="Ma L."/>
            <person name="Liu K.-W."/>
            <person name="Li Z."/>
            <person name="Hsiao Y.-Y."/>
            <person name="Qi Y."/>
            <person name="Fu T."/>
            <person name="Tang G."/>
            <person name="Zhang D."/>
            <person name="Sun W.-H."/>
            <person name="Liu D.-K."/>
            <person name="Li Y."/>
            <person name="Chen G.-Z."/>
            <person name="Liu X.-D."/>
            <person name="Liao X.-Y."/>
            <person name="Jiang Y.-T."/>
            <person name="Yu X."/>
            <person name="Hao Y."/>
            <person name="Huang J."/>
            <person name="Zhao X.-W."/>
            <person name="Ke S."/>
            <person name="Chen Y.-Y."/>
            <person name="Wu W.-L."/>
            <person name="Hsu J.-L."/>
            <person name="Lin Y.-F."/>
            <person name="Huang M.-D."/>
            <person name="Li C.-Y."/>
            <person name="Huang L."/>
            <person name="Wang Z.-W."/>
            <person name="Zhao X."/>
            <person name="Zhong W.-Y."/>
            <person name="Peng D.-H."/>
            <person name="Ahmad S."/>
            <person name="Lan S."/>
            <person name="Zhang J.-S."/>
            <person name="Tsai W.-C."/>
            <person name="Van De Peer Y."/>
            <person name="Liu Z.-J."/>
        </authorList>
    </citation>
    <scope>NUCLEOTIDE SEQUENCE</scope>
    <source>
        <strain evidence="2">SCP</strain>
        <tissue evidence="2">Leaves</tissue>
    </source>
</reference>
<feature type="compositionally biased region" description="Low complexity" evidence="1">
    <location>
        <begin position="305"/>
        <end position="317"/>
    </location>
</feature>
<evidence type="ECO:0000313" key="2">
    <source>
        <dbReference type="EMBL" id="KAK1267484.1"/>
    </source>
</evidence>
<dbReference type="Proteomes" id="UP001179952">
    <property type="component" value="Unassembled WGS sequence"/>
</dbReference>
<feature type="compositionally biased region" description="Low complexity" evidence="1">
    <location>
        <begin position="210"/>
        <end position="245"/>
    </location>
</feature>
<feature type="compositionally biased region" description="Basic and acidic residues" evidence="1">
    <location>
        <begin position="11"/>
        <end position="20"/>
    </location>
</feature>
<feature type="compositionally biased region" description="Polar residues" evidence="1">
    <location>
        <begin position="326"/>
        <end position="335"/>
    </location>
</feature>
<proteinExistence type="predicted"/>
<feature type="compositionally biased region" description="Polar residues" evidence="1">
    <location>
        <begin position="246"/>
        <end position="263"/>
    </location>
</feature>
<dbReference type="PANTHER" id="PTHR31949:SF3">
    <property type="entry name" value="RUN_FYVE DOMAIN PROTEIN"/>
    <property type="match status" value="1"/>
</dbReference>
<comment type="caution">
    <text evidence="2">The sequence shown here is derived from an EMBL/GenBank/DDBJ whole genome shotgun (WGS) entry which is preliminary data.</text>
</comment>
<feature type="region of interest" description="Disordered" evidence="1">
    <location>
        <begin position="363"/>
        <end position="390"/>
    </location>
</feature>
<feature type="compositionally biased region" description="Low complexity" evidence="1">
    <location>
        <begin position="431"/>
        <end position="444"/>
    </location>
</feature>
<evidence type="ECO:0000313" key="3">
    <source>
        <dbReference type="Proteomes" id="UP001179952"/>
    </source>
</evidence>
<feature type="region of interest" description="Disordered" evidence="1">
    <location>
        <begin position="425"/>
        <end position="461"/>
    </location>
</feature>
<evidence type="ECO:0000256" key="1">
    <source>
        <dbReference type="SAM" id="MobiDB-lite"/>
    </source>
</evidence>
<gene>
    <name evidence="2" type="ORF">QJS04_geneDACA016704</name>
</gene>
<feature type="compositionally biased region" description="Low complexity" evidence="1">
    <location>
        <begin position="363"/>
        <end position="373"/>
    </location>
</feature>
<organism evidence="2 3">
    <name type="scientific">Acorus gramineus</name>
    <name type="common">Dwarf sweet flag</name>
    <dbReference type="NCBI Taxonomy" id="55184"/>
    <lineage>
        <taxon>Eukaryota</taxon>
        <taxon>Viridiplantae</taxon>
        <taxon>Streptophyta</taxon>
        <taxon>Embryophyta</taxon>
        <taxon>Tracheophyta</taxon>
        <taxon>Spermatophyta</taxon>
        <taxon>Magnoliopsida</taxon>
        <taxon>Liliopsida</taxon>
        <taxon>Acoraceae</taxon>
        <taxon>Acorus</taxon>
    </lineage>
</organism>
<accession>A0AAV9ATJ2</accession>
<feature type="compositionally biased region" description="Polar residues" evidence="1">
    <location>
        <begin position="694"/>
        <end position="709"/>
    </location>
</feature>
<dbReference type="GO" id="GO:0055028">
    <property type="term" value="C:cortical microtubule"/>
    <property type="evidence" value="ECO:0007669"/>
    <property type="project" value="TreeGrafter"/>
</dbReference>
<feature type="region of interest" description="Disordered" evidence="1">
    <location>
        <begin position="798"/>
        <end position="818"/>
    </location>
</feature>
<feature type="compositionally biased region" description="Polar residues" evidence="1">
    <location>
        <begin position="1016"/>
        <end position="1030"/>
    </location>
</feature>
<name>A0AAV9ATJ2_ACOGR</name>
<feature type="compositionally biased region" description="Polar residues" evidence="1">
    <location>
        <begin position="173"/>
        <end position="186"/>
    </location>
</feature>
<protein>
    <submittedName>
        <fullName evidence="2">Uncharacterized protein</fullName>
    </submittedName>
</protein>
<dbReference type="AlphaFoldDB" id="A0AAV9ATJ2"/>
<feature type="region of interest" description="Disordered" evidence="1">
    <location>
        <begin position="99"/>
        <end position="341"/>
    </location>
</feature>
<keyword evidence="3" id="KW-1185">Reference proteome</keyword>
<feature type="compositionally biased region" description="Basic residues" evidence="1">
    <location>
        <begin position="1042"/>
        <end position="1057"/>
    </location>
</feature>
<feature type="region of interest" description="Disordered" evidence="1">
    <location>
        <begin position="1015"/>
        <end position="1080"/>
    </location>
</feature>
<feature type="compositionally biased region" description="Low complexity" evidence="1">
    <location>
        <begin position="149"/>
        <end position="172"/>
    </location>
</feature>
<feature type="region of interest" description="Disordered" evidence="1">
    <location>
        <begin position="1"/>
        <end position="29"/>
    </location>
</feature>
<feature type="compositionally biased region" description="Polar residues" evidence="1">
    <location>
        <begin position="378"/>
        <end position="390"/>
    </location>
</feature>
<reference evidence="2" key="1">
    <citation type="journal article" date="2023" name="Nat. Commun.">
        <title>Diploid and tetraploid genomes of Acorus and the evolution of monocots.</title>
        <authorList>
            <person name="Ma L."/>
            <person name="Liu K.W."/>
            <person name="Li Z."/>
            <person name="Hsiao Y.Y."/>
            <person name="Qi Y."/>
            <person name="Fu T."/>
            <person name="Tang G.D."/>
            <person name="Zhang D."/>
            <person name="Sun W.H."/>
            <person name="Liu D.K."/>
            <person name="Li Y."/>
            <person name="Chen G.Z."/>
            <person name="Liu X.D."/>
            <person name="Liao X.Y."/>
            <person name="Jiang Y.T."/>
            <person name="Yu X."/>
            <person name="Hao Y."/>
            <person name="Huang J."/>
            <person name="Zhao X.W."/>
            <person name="Ke S."/>
            <person name="Chen Y.Y."/>
            <person name="Wu W.L."/>
            <person name="Hsu J.L."/>
            <person name="Lin Y.F."/>
            <person name="Huang M.D."/>
            <person name="Li C.Y."/>
            <person name="Huang L."/>
            <person name="Wang Z.W."/>
            <person name="Zhao X."/>
            <person name="Zhong W.Y."/>
            <person name="Peng D.H."/>
            <person name="Ahmad S."/>
            <person name="Lan S."/>
            <person name="Zhang J.S."/>
            <person name="Tsai W.C."/>
            <person name="Van de Peer Y."/>
            <person name="Liu Z.J."/>
        </authorList>
    </citation>
    <scope>NUCLEOTIDE SEQUENCE</scope>
    <source>
        <strain evidence="2">SCP</strain>
    </source>
</reference>
<feature type="compositionally biased region" description="Basic and acidic residues" evidence="1">
    <location>
        <begin position="802"/>
        <end position="813"/>
    </location>
</feature>
<sequence>MPPSPTLRRSPARDLKVESHRRGRSLESGLPLKVRDDDLALFNEMQSREREGFLLQAYDDFDESLSKLRYLSDHKLTIPARGESSDLLNVDGDKNDYDWLLTPPDTPLFPSLDDDETPPVNISQRGRPRSQPIAISRCSTMEKGQRSNRSSASPHRLSPSPHRLSLSPRSSSNTIQSRGRPSSALHTSPPPALRPTTPSKRPSTPPNKPSTPTQRSSTPTLRRMSTGSSGPPSSSGRRGISPGKSNRGNSASPKLRAWQSSLPGFSVEAPPNLRTSISDRPASHFRGLSPVSNGRDSSSRHGRQSMSPTASRSVSSSHSHERDQFSYPSKGSVASSGDEDVDSLHSVTMGITSSSAVKRLSAFPSSRASSFSKKPSRTIISSSAPKRSFDSTIRQMDHRKASSMFRPLLSSVPPSTFYVGKANTSHRPMISRTSSHTTSSNASSEQGGSIAPDMEGSEPDNDVLAGDWRKMPYSDAQEEVFIFDRVDEMNEDGGSYVPMGEHEHPMGHMGIDETMSDKVGLDSCEKFISNHSDAVFSASTSGLVIAASDHLDVDSDKVMYLCTKCGKKFHIVEALDGNINVCQDCAVIDELLISSKEKIDELLSAEAAGIAGVVSENGPINSDVLVSKEKSQDALHPKLGVLELPGKPFVDLSLGQCERDTDQGPSCSTESCHLQMVAEREQVVFNEQLFVQQETSSAQSDRDSTSQGNHHFEGCSSLNVDNTEGTGISVLLKGSSSNKWPVLQGRSFTATTVTYEDPSYARDSFLRSSLRQYSSSASSSVDLSSSRNSEVRFQRQLSIKSTDAESSRKEQLSKPKSIGLSLSGNSVKACDDFGQTNSTSVENFDESPLKREPVEEALSATLERYERALANEDLGNANSDFMTASIKEDMLDPPHCSINDAPTPELMNHVQNTRSDDPSAECLRNEDHASCVNADHFNNAKSSEVEVSADTVEPVVAEEDTLMNNEESTVTIECPGGQKPRSLTLEEATDTILFCSSIVHDLAYKAASIAIEKESQPSFEPSRLSVTTVNKPLPKDSQNRSSNKRTTTKIQRTRQKRLATDMTTSSAESREDVKIQDPLTSKAEALNRVENSAKPPKLESKCNCTVM</sequence>
<dbReference type="GO" id="GO:0043622">
    <property type="term" value="P:cortical microtubule organization"/>
    <property type="evidence" value="ECO:0007669"/>
    <property type="project" value="TreeGrafter"/>
</dbReference>
<dbReference type="PANTHER" id="PTHR31949">
    <property type="entry name" value="GASTRIC MUCIN-LIKE PROTEIN"/>
    <property type="match status" value="1"/>
</dbReference>
<dbReference type="EMBL" id="JAUJYN010000007">
    <property type="protein sequence ID" value="KAK1267484.1"/>
    <property type="molecule type" value="Genomic_DNA"/>
</dbReference>